<dbReference type="AlphaFoldDB" id="A0A0S4J3P8"/>
<reference evidence="3" key="1">
    <citation type="submission" date="2015-09" db="EMBL/GenBank/DDBJ databases">
        <authorList>
            <consortium name="Pathogen Informatics"/>
        </authorList>
    </citation>
    <scope>NUCLEOTIDE SEQUENCE [LARGE SCALE GENOMIC DNA]</scope>
    <source>
        <strain evidence="3">Lake Konstanz</strain>
    </source>
</reference>
<dbReference type="EMBL" id="CYKH01000938">
    <property type="protein sequence ID" value="CUG70436.1"/>
    <property type="molecule type" value="Genomic_DNA"/>
</dbReference>
<evidence type="ECO:0000313" key="2">
    <source>
        <dbReference type="EMBL" id="CUG70436.1"/>
    </source>
</evidence>
<gene>
    <name evidence="2" type="ORF">BSAL_83575</name>
</gene>
<dbReference type="Proteomes" id="UP000051952">
    <property type="component" value="Unassembled WGS sequence"/>
</dbReference>
<organism evidence="2 3">
    <name type="scientific">Bodo saltans</name>
    <name type="common">Flagellated protozoan</name>
    <dbReference type="NCBI Taxonomy" id="75058"/>
    <lineage>
        <taxon>Eukaryota</taxon>
        <taxon>Discoba</taxon>
        <taxon>Euglenozoa</taxon>
        <taxon>Kinetoplastea</taxon>
        <taxon>Metakinetoplastina</taxon>
        <taxon>Eubodonida</taxon>
        <taxon>Bodonidae</taxon>
        <taxon>Bodo</taxon>
    </lineage>
</organism>
<name>A0A0S4J3P8_BODSA</name>
<keyword evidence="3" id="KW-1185">Reference proteome</keyword>
<evidence type="ECO:0000313" key="3">
    <source>
        <dbReference type="Proteomes" id="UP000051952"/>
    </source>
</evidence>
<evidence type="ECO:0000256" key="1">
    <source>
        <dbReference type="SAM" id="MobiDB-lite"/>
    </source>
</evidence>
<protein>
    <submittedName>
        <fullName evidence="2">Uncharacterized protein</fullName>
    </submittedName>
</protein>
<feature type="region of interest" description="Disordered" evidence="1">
    <location>
        <begin position="1"/>
        <end position="30"/>
    </location>
</feature>
<proteinExistence type="predicted"/>
<sequence>MLQFSLRPRPPHSIPPHGRPMEKEESTPYTLSPQPCVHEWYDEFVVPNAPEVLQAKHASMVQSLAALAAASSTSSLAAHRAVMVGGVSCWDDIRKHGSRYLVGTAAHPPPAPPSDDEMILSSLKVQLRAAIAQLRADVAPSLLSSLRLKPTS</sequence>
<accession>A0A0S4J3P8</accession>
<dbReference type="VEuPathDB" id="TriTrypDB:BSAL_83575"/>